<protein>
    <submittedName>
        <fullName evidence="2 3">Uncharacterized protein</fullName>
    </submittedName>
</protein>
<organism evidence="2">
    <name type="scientific">Glycine max</name>
    <name type="common">Soybean</name>
    <name type="synonym">Glycine hispida</name>
    <dbReference type="NCBI Taxonomy" id="3847"/>
    <lineage>
        <taxon>Eukaryota</taxon>
        <taxon>Viridiplantae</taxon>
        <taxon>Streptophyta</taxon>
        <taxon>Embryophyta</taxon>
        <taxon>Tracheophyta</taxon>
        <taxon>Spermatophyta</taxon>
        <taxon>Magnoliopsida</taxon>
        <taxon>eudicotyledons</taxon>
        <taxon>Gunneridae</taxon>
        <taxon>Pentapetalae</taxon>
        <taxon>rosids</taxon>
        <taxon>fabids</taxon>
        <taxon>Fabales</taxon>
        <taxon>Fabaceae</taxon>
        <taxon>Papilionoideae</taxon>
        <taxon>50 kb inversion clade</taxon>
        <taxon>NPAAA clade</taxon>
        <taxon>indigoferoid/millettioid clade</taxon>
        <taxon>Phaseoleae</taxon>
        <taxon>Glycine</taxon>
        <taxon>Glycine subgen. Soja</taxon>
    </lineage>
</organism>
<keyword evidence="4" id="KW-1185">Reference proteome</keyword>
<dbReference type="Proteomes" id="UP000008827">
    <property type="component" value="Chromosome 13"/>
</dbReference>
<reference evidence="2 3" key="1">
    <citation type="journal article" date="2010" name="Nature">
        <title>Genome sequence of the palaeopolyploid soybean.</title>
        <authorList>
            <person name="Schmutz J."/>
            <person name="Cannon S.B."/>
            <person name="Schlueter J."/>
            <person name="Ma J."/>
            <person name="Mitros T."/>
            <person name="Nelson W."/>
            <person name="Hyten D.L."/>
            <person name="Song Q."/>
            <person name="Thelen J.J."/>
            <person name="Cheng J."/>
            <person name="Xu D."/>
            <person name="Hellsten U."/>
            <person name="May G.D."/>
            <person name="Yu Y."/>
            <person name="Sakurai T."/>
            <person name="Umezawa T."/>
            <person name="Bhattacharyya M.K."/>
            <person name="Sandhu D."/>
            <person name="Valliyodan B."/>
            <person name="Lindquist E."/>
            <person name="Peto M."/>
            <person name="Grant D."/>
            <person name="Shu S."/>
            <person name="Goodstein D."/>
            <person name="Barry K."/>
            <person name="Futrell-Griggs M."/>
            <person name="Abernathy B."/>
            <person name="Du J."/>
            <person name="Tian Z."/>
            <person name="Zhu L."/>
            <person name="Gill N."/>
            <person name="Joshi T."/>
            <person name="Libault M."/>
            <person name="Sethuraman A."/>
            <person name="Zhang X.-C."/>
            <person name="Shinozaki K."/>
            <person name="Nguyen H.T."/>
            <person name="Wing R.A."/>
            <person name="Cregan P."/>
            <person name="Specht J."/>
            <person name="Grimwood J."/>
            <person name="Rokhsar D."/>
            <person name="Stacey G."/>
            <person name="Shoemaker R.C."/>
            <person name="Jackson S.A."/>
        </authorList>
    </citation>
    <scope>NUCLEOTIDE SEQUENCE [LARGE SCALE GENOMIC DNA]</scope>
    <source>
        <strain evidence="3">cv. Williams 82</strain>
        <tissue evidence="2">Callus</tissue>
    </source>
</reference>
<reference evidence="3" key="2">
    <citation type="submission" date="2018-02" db="UniProtKB">
        <authorList>
            <consortium name="EnsemblPlants"/>
        </authorList>
    </citation>
    <scope>IDENTIFICATION</scope>
    <source>
        <strain evidence="3">Williams 82</strain>
    </source>
</reference>
<dbReference type="EMBL" id="CM000846">
    <property type="protein sequence ID" value="KRH17669.1"/>
    <property type="molecule type" value="Genomic_DNA"/>
</dbReference>
<name>A0A0R0GRL1_SOYBN</name>
<gene>
    <name evidence="2" type="ORF">GLYMA_13G006600</name>
</gene>
<dbReference type="Gramene" id="KRH17669">
    <property type="protein sequence ID" value="KRH17669"/>
    <property type="gene ID" value="GLYMA_13G006600"/>
</dbReference>
<evidence type="ECO:0000313" key="2">
    <source>
        <dbReference type="EMBL" id="KRH17669.1"/>
    </source>
</evidence>
<reference evidence="2" key="3">
    <citation type="submission" date="2018-07" db="EMBL/GenBank/DDBJ databases">
        <title>WGS assembly of Glycine max.</title>
        <authorList>
            <person name="Schmutz J."/>
            <person name="Cannon S."/>
            <person name="Schlueter J."/>
            <person name="Ma J."/>
            <person name="Mitros T."/>
            <person name="Nelson W."/>
            <person name="Hyten D."/>
            <person name="Song Q."/>
            <person name="Thelen J."/>
            <person name="Cheng J."/>
            <person name="Xu D."/>
            <person name="Hellsten U."/>
            <person name="May G."/>
            <person name="Yu Y."/>
            <person name="Sakurai T."/>
            <person name="Umezawa T."/>
            <person name="Bhattacharyya M."/>
            <person name="Sandhu D."/>
            <person name="Valliyodan B."/>
            <person name="Lindquist E."/>
            <person name="Peto M."/>
            <person name="Grant D."/>
            <person name="Shu S."/>
            <person name="Goodstein D."/>
            <person name="Barry K."/>
            <person name="Futrell-Griggs M."/>
            <person name="Abernathy B."/>
            <person name="Du J."/>
            <person name="Tian Z."/>
            <person name="Zhu L."/>
            <person name="Gill N."/>
            <person name="Joshi T."/>
            <person name="Libault M."/>
            <person name="Sethuraman A."/>
            <person name="Zhang X."/>
            <person name="Shinozaki K."/>
            <person name="Nguyen H."/>
            <person name="Wing R."/>
            <person name="Cregan P."/>
            <person name="Specht J."/>
            <person name="Grimwood J."/>
            <person name="Rokhsar D."/>
            <person name="Stacey G."/>
            <person name="Shoemaker R."/>
            <person name="Jackson S."/>
        </authorList>
    </citation>
    <scope>NUCLEOTIDE SEQUENCE</scope>
    <source>
        <tissue evidence="2">Callus</tissue>
    </source>
</reference>
<keyword evidence="1" id="KW-0732">Signal</keyword>
<accession>A0A0R0GRL1</accession>
<evidence type="ECO:0000313" key="4">
    <source>
        <dbReference type="Proteomes" id="UP000008827"/>
    </source>
</evidence>
<evidence type="ECO:0000256" key="1">
    <source>
        <dbReference type="SAM" id="SignalP"/>
    </source>
</evidence>
<proteinExistence type="predicted"/>
<dbReference type="AlphaFoldDB" id="A0A0R0GRL1"/>
<sequence length="100" mass="11072">MLCAFSLALVSKNVALSVVNLGFQIHRITVINLSLVVSGEDETFSSNGAKSPILSASRNDFIEPDVSFLNCVYPPEVDYHYHPHCCRCNHFLPIAPSKHQ</sequence>
<dbReference type="InParanoid" id="A0A0R0GRL1"/>
<evidence type="ECO:0000313" key="3">
    <source>
        <dbReference type="EnsemblPlants" id="KRH17669"/>
    </source>
</evidence>
<dbReference type="EnsemblPlants" id="KRH17669">
    <property type="protein sequence ID" value="KRH17669"/>
    <property type="gene ID" value="GLYMA_13G006600"/>
</dbReference>
<feature type="signal peptide" evidence="1">
    <location>
        <begin position="1"/>
        <end position="15"/>
    </location>
</feature>
<feature type="chain" id="PRO_5014521397" evidence="1">
    <location>
        <begin position="16"/>
        <end position="100"/>
    </location>
</feature>